<evidence type="ECO:0000256" key="5">
    <source>
        <dbReference type="ARBA" id="ARBA00023136"/>
    </source>
</evidence>
<evidence type="ECO:0000313" key="7">
    <source>
        <dbReference type="EMBL" id="OKP06944.1"/>
    </source>
</evidence>
<feature type="transmembrane region" description="Helical" evidence="6">
    <location>
        <begin position="171"/>
        <end position="189"/>
    </location>
</feature>
<dbReference type="EMBL" id="MNBE01000585">
    <property type="protein sequence ID" value="OKP06944.1"/>
    <property type="molecule type" value="Genomic_DNA"/>
</dbReference>
<dbReference type="Gene3D" id="1.20.1250.20">
    <property type="entry name" value="MFS general substrate transporter like domains"/>
    <property type="match status" value="1"/>
</dbReference>
<accession>A0A1Q5U389</accession>
<proteinExistence type="predicted"/>
<sequence>MSMAAGSSGGPLMAGAVFELAGYWTAWMSALGACLVGVMLQSLMLVPSQETDSEHESTKVQPVIREDTNEESPLLVPSQVSDLAQLPGRLRTVNLDFQFYMCLLTKRRYIGGILSSICYAIVSVSFDTTIPLHVLDVFHWGSFHTGILFGILQGPNAFFSVPVKWLKDRVGSRYPTSVGFLGLAALLWLMGTPGNEQFPWANIGHRGPIIYGTAIAAIGIFMTLLNGTGMIEAASKK</sequence>
<dbReference type="InterPro" id="IPR011701">
    <property type="entry name" value="MFS"/>
</dbReference>
<feature type="transmembrane region" description="Helical" evidence="6">
    <location>
        <begin position="20"/>
        <end position="40"/>
    </location>
</feature>
<feature type="transmembrane region" description="Helical" evidence="6">
    <location>
        <begin position="109"/>
        <end position="126"/>
    </location>
</feature>
<comment type="caution">
    <text evidence="7">The sequence shown here is derived from an EMBL/GenBank/DDBJ whole genome shotgun (WGS) entry which is preliminary data.</text>
</comment>
<dbReference type="SUPFAM" id="SSF103473">
    <property type="entry name" value="MFS general substrate transporter"/>
    <property type="match status" value="1"/>
</dbReference>
<evidence type="ECO:0000313" key="8">
    <source>
        <dbReference type="Proteomes" id="UP000186955"/>
    </source>
</evidence>
<dbReference type="AlphaFoldDB" id="A0A1Q5U389"/>
<gene>
    <name evidence="7" type="ORF">PENSUB_6127</name>
</gene>
<feature type="transmembrane region" description="Helical" evidence="6">
    <location>
        <begin position="138"/>
        <end position="159"/>
    </location>
</feature>
<keyword evidence="8" id="KW-1185">Reference proteome</keyword>
<dbReference type="PANTHER" id="PTHR23506">
    <property type="entry name" value="GH10249P"/>
    <property type="match status" value="1"/>
</dbReference>
<dbReference type="InterPro" id="IPR036259">
    <property type="entry name" value="MFS_trans_sf"/>
</dbReference>
<protein>
    <recommendedName>
        <fullName evidence="9">Major facilitator superfamily (MFS) profile domain-containing protein</fullName>
    </recommendedName>
</protein>
<evidence type="ECO:0000256" key="2">
    <source>
        <dbReference type="ARBA" id="ARBA00022448"/>
    </source>
</evidence>
<organism evidence="7 8">
    <name type="scientific">Penicillium subrubescens</name>
    <dbReference type="NCBI Taxonomy" id="1316194"/>
    <lineage>
        <taxon>Eukaryota</taxon>
        <taxon>Fungi</taxon>
        <taxon>Dikarya</taxon>
        <taxon>Ascomycota</taxon>
        <taxon>Pezizomycotina</taxon>
        <taxon>Eurotiomycetes</taxon>
        <taxon>Eurotiomycetidae</taxon>
        <taxon>Eurotiales</taxon>
        <taxon>Aspergillaceae</taxon>
        <taxon>Penicillium</taxon>
    </lineage>
</organism>
<dbReference type="STRING" id="1316194.A0A1Q5U389"/>
<dbReference type="InterPro" id="IPR050930">
    <property type="entry name" value="MFS_Vesicular_Transporter"/>
</dbReference>
<dbReference type="GO" id="GO:0016020">
    <property type="term" value="C:membrane"/>
    <property type="evidence" value="ECO:0007669"/>
    <property type="project" value="UniProtKB-SubCell"/>
</dbReference>
<evidence type="ECO:0000256" key="4">
    <source>
        <dbReference type="ARBA" id="ARBA00022989"/>
    </source>
</evidence>
<keyword evidence="4 6" id="KW-1133">Transmembrane helix</keyword>
<dbReference type="Proteomes" id="UP000186955">
    <property type="component" value="Unassembled WGS sequence"/>
</dbReference>
<keyword evidence="2" id="KW-0813">Transport</keyword>
<name>A0A1Q5U389_9EURO</name>
<dbReference type="GO" id="GO:0022857">
    <property type="term" value="F:transmembrane transporter activity"/>
    <property type="evidence" value="ECO:0007669"/>
    <property type="project" value="InterPro"/>
</dbReference>
<dbReference type="Pfam" id="PF07690">
    <property type="entry name" value="MFS_1"/>
    <property type="match status" value="1"/>
</dbReference>
<comment type="subcellular location">
    <subcellularLocation>
        <location evidence="1">Membrane</location>
        <topology evidence="1">Multi-pass membrane protein</topology>
    </subcellularLocation>
</comment>
<reference evidence="7 8" key="1">
    <citation type="submission" date="2016-10" db="EMBL/GenBank/DDBJ databases">
        <title>Genome sequence of the ascomycete fungus Penicillium subrubescens.</title>
        <authorList>
            <person name="De Vries R.P."/>
            <person name="Peng M."/>
            <person name="Dilokpimol A."/>
            <person name="Hilden K."/>
            <person name="Makela M.R."/>
            <person name="Grigoriev I."/>
            <person name="Riley R."/>
            <person name="Granchi Z."/>
        </authorList>
    </citation>
    <scope>NUCLEOTIDE SEQUENCE [LARGE SCALE GENOMIC DNA]</scope>
    <source>
        <strain evidence="7 8">CBS 132785</strain>
    </source>
</reference>
<keyword evidence="3 6" id="KW-0812">Transmembrane</keyword>
<evidence type="ECO:0000256" key="3">
    <source>
        <dbReference type="ARBA" id="ARBA00022692"/>
    </source>
</evidence>
<evidence type="ECO:0000256" key="1">
    <source>
        <dbReference type="ARBA" id="ARBA00004141"/>
    </source>
</evidence>
<dbReference type="PANTHER" id="PTHR23506:SF35">
    <property type="entry name" value="MAJOR FACILITATOR SUPERFAMILY (MFS) PROFILE DOMAIN-CONTAINING PROTEIN-RELATED"/>
    <property type="match status" value="1"/>
</dbReference>
<evidence type="ECO:0000256" key="6">
    <source>
        <dbReference type="SAM" id="Phobius"/>
    </source>
</evidence>
<evidence type="ECO:0008006" key="9">
    <source>
        <dbReference type="Google" id="ProtNLM"/>
    </source>
</evidence>
<feature type="transmembrane region" description="Helical" evidence="6">
    <location>
        <begin position="209"/>
        <end position="231"/>
    </location>
</feature>
<keyword evidence="5 6" id="KW-0472">Membrane</keyword>